<keyword evidence="2" id="KW-1185">Reference proteome</keyword>
<protein>
    <submittedName>
        <fullName evidence="1">Uncharacterized protein</fullName>
    </submittedName>
</protein>
<gene>
    <name evidence="1" type="ORF">DR950_15560</name>
</gene>
<reference evidence="1 2" key="1">
    <citation type="submission" date="2018-08" db="EMBL/GenBank/DDBJ databases">
        <title>Diversity &amp; Physiological Properties of Lignin-Decomposing Actinobacteria from Soil.</title>
        <authorList>
            <person name="Roh S.G."/>
            <person name="Kim S.B."/>
        </authorList>
    </citation>
    <scope>NUCLEOTIDE SEQUENCE [LARGE SCALE GENOMIC DNA]</scope>
    <source>
        <strain evidence="1 2">MMS17-GH009</strain>
    </source>
</reference>
<dbReference type="Proteomes" id="UP000263377">
    <property type="component" value="Unassembled WGS sequence"/>
</dbReference>
<dbReference type="EMBL" id="QVIG01000001">
    <property type="protein sequence ID" value="RGD59005.1"/>
    <property type="molecule type" value="Genomic_DNA"/>
</dbReference>
<evidence type="ECO:0000313" key="1">
    <source>
        <dbReference type="EMBL" id="RGD59005.1"/>
    </source>
</evidence>
<comment type="caution">
    <text evidence="1">The sequence shown here is derived from an EMBL/GenBank/DDBJ whole genome shotgun (WGS) entry which is preliminary data.</text>
</comment>
<dbReference type="AlphaFoldDB" id="A0A372ZUU4"/>
<accession>A0A372ZUU4</accession>
<dbReference type="RefSeq" id="WP_117487371.1">
    <property type="nucleotide sequence ID" value="NZ_QVIG01000001.1"/>
</dbReference>
<proteinExistence type="predicted"/>
<organism evidence="1 2">
    <name type="scientific">Kitasatospora xanthocidica</name>
    <dbReference type="NCBI Taxonomy" id="83382"/>
    <lineage>
        <taxon>Bacteria</taxon>
        <taxon>Bacillati</taxon>
        <taxon>Actinomycetota</taxon>
        <taxon>Actinomycetes</taxon>
        <taxon>Kitasatosporales</taxon>
        <taxon>Streptomycetaceae</taxon>
        <taxon>Kitasatospora</taxon>
    </lineage>
</organism>
<evidence type="ECO:0000313" key="2">
    <source>
        <dbReference type="Proteomes" id="UP000263377"/>
    </source>
</evidence>
<sequence>MIDRILGWWFLRCSRTRLARLLRAERRRLEAELAYWLPEASATVRRRILAAIEAERSPR</sequence>
<name>A0A372ZUU4_9ACTN</name>